<dbReference type="GO" id="GO:0007018">
    <property type="term" value="P:microtubule-based movement"/>
    <property type="evidence" value="ECO:0007669"/>
    <property type="project" value="InterPro"/>
</dbReference>
<keyword evidence="3" id="KW-1185">Reference proteome</keyword>
<dbReference type="PANTHER" id="PTHR22878">
    <property type="entry name" value="DYNEIN HEAVY CHAIN 6, AXONEMAL-LIKE-RELATED"/>
    <property type="match status" value="1"/>
</dbReference>
<reference evidence="2" key="1">
    <citation type="submission" date="2025-08" db="UniProtKB">
        <authorList>
            <consortium name="Ensembl"/>
        </authorList>
    </citation>
    <scope>IDENTIFICATION</scope>
</reference>
<feature type="coiled-coil region" evidence="1">
    <location>
        <begin position="554"/>
        <end position="581"/>
    </location>
</feature>
<dbReference type="STRING" id="32473.ENSXCOP00000010769"/>
<dbReference type="GeneTree" id="ENSGT00940000154280"/>
<evidence type="ECO:0008006" key="4">
    <source>
        <dbReference type="Google" id="ProtNLM"/>
    </source>
</evidence>
<proteinExistence type="predicted"/>
<sequence>MATSSGINKATLEGLPKLQVLFCVMNVNKLLRFPEKKYFKIFKNIYCLYFVLHCLKMKYRFMKHCVESRPFAPIQKEWLDSVVARIAPELREYPKSDKLLQELCTEATEEFRNVIVKHTGKASYMGVQKYLHPLNSTQSSSELYRGFYLGVSERKLHILHPVMQAILDIGYVSFTGMVLLESCRCRSAAVECEKKESEIMNTWFPQIIQLLTTEEIVGELKEEQLNSFYNCASTLMSNQLKFLLQESVKRFVSFFDPSNQHCLPVFLMSLTFDDGKMDIYPTLKDLEHSVLEIINSIASSLQRVQTVQSWLAQTSSPCVDACVPDEILTWALVTVTNAVRKHLEEPDKHLKTYVKSYDWLVNGTAQTQVDTFLKEEHTFEEFTEQVEEFHALSREITNLPSKVYFPMIHLECEELKQSLCDKAKMFADILLKTLVAKHREQNLEICSEFEIIQEKSQEIPENIDAMAQMVDYMILTKTKTLEDLNEKLQEASTRLMYMLDVHIMEPEDLELNSTVFLWPKNILDAFVLNDVLQTAKQKGEKELVEKREKLMIDLERLGNLSEMIQQLLRDAEEAVDIVNKEEVFYQWDLTSYPEVEAIKEHIEPYHKLFAFVLKWQNTESRWMDGSFLELNGETMEIQVDEFYREVFKLLKFFQQKQVKAAQEKEKISGMKKQKVSEEDVKRPDDPAVILCSGAMTQIKTFKVFKNC</sequence>
<dbReference type="GO" id="GO:0045505">
    <property type="term" value="F:dynein intermediate chain binding"/>
    <property type="evidence" value="ECO:0007669"/>
    <property type="project" value="InterPro"/>
</dbReference>
<name>A0A3B5LSI4_9TELE</name>
<dbReference type="AlphaFoldDB" id="A0A3B5LSI4"/>
<accession>A0A3B5LSI4</accession>
<protein>
    <recommendedName>
        <fullName evidence="4">Dynein heavy chain linker domain-containing protein</fullName>
    </recommendedName>
</protein>
<evidence type="ECO:0000313" key="3">
    <source>
        <dbReference type="Proteomes" id="UP000261380"/>
    </source>
</evidence>
<keyword evidence="1" id="KW-0175">Coiled coil</keyword>
<dbReference type="GO" id="GO:0051959">
    <property type="term" value="F:dynein light intermediate chain binding"/>
    <property type="evidence" value="ECO:0007669"/>
    <property type="project" value="InterPro"/>
</dbReference>
<organism evidence="2 3">
    <name type="scientific">Xiphophorus couchianus</name>
    <name type="common">Monterrey platyfish</name>
    <dbReference type="NCBI Taxonomy" id="32473"/>
    <lineage>
        <taxon>Eukaryota</taxon>
        <taxon>Metazoa</taxon>
        <taxon>Chordata</taxon>
        <taxon>Craniata</taxon>
        <taxon>Vertebrata</taxon>
        <taxon>Euteleostomi</taxon>
        <taxon>Actinopterygii</taxon>
        <taxon>Neopterygii</taxon>
        <taxon>Teleostei</taxon>
        <taxon>Neoteleostei</taxon>
        <taxon>Acanthomorphata</taxon>
        <taxon>Ovalentaria</taxon>
        <taxon>Atherinomorphae</taxon>
        <taxon>Cyprinodontiformes</taxon>
        <taxon>Poeciliidae</taxon>
        <taxon>Poeciliinae</taxon>
        <taxon>Xiphophorus</taxon>
    </lineage>
</organism>
<dbReference type="PANTHER" id="PTHR22878:SF70">
    <property type="entry name" value="DYNEIN HEAVY CHAIN 2, AXONEMAL"/>
    <property type="match status" value="1"/>
</dbReference>
<evidence type="ECO:0000313" key="2">
    <source>
        <dbReference type="Ensembl" id="ENSXCOP00000010769.1"/>
    </source>
</evidence>
<dbReference type="GO" id="GO:0030286">
    <property type="term" value="C:dynein complex"/>
    <property type="evidence" value="ECO:0007669"/>
    <property type="project" value="InterPro"/>
</dbReference>
<reference evidence="2" key="2">
    <citation type="submission" date="2025-09" db="UniProtKB">
        <authorList>
            <consortium name="Ensembl"/>
        </authorList>
    </citation>
    <scope>IDENTIFICATION</scope>
</reference>
<dbReference type="Proteomes" id="UP000261380">
    <property type="component" value="Unplaced"/>
</dbReference>
<dbReference type="Ensembl" id="ENSXCOT00000010894.1">
    <property type="protein sequence ID" value="ENSXCOP00000010769.1"/>
    <property type="gene ID" value="ENSXCOG00000008128.1"/>
</dbReference>
<dbReference type="InterPro" id="IPR026983">
    <property type="entry name" value="DHC"/>
</dbReference>
<evidence type="ECO:0000256" key="1">
    <source>
        <dbReference type="SAM" id="Coils"/>
    </source>
</evidence>